<dbReference type="EMBL" id="CP044332">
    <property type="protein sequence ID" value="QGM99950.1"/>
    <property type="molecule type" value="Genomic_DNA"/>
</dbReference>
<evidence type="ECO:0000313" key="3">
    <source>
        <dbReference type="Proteomes" id="UP000422569"/>
    </source>
</evidence>
<dbReference type="AlphaFoldDB" id="A0A6B8MH08"/>
<dbReference type="Proteomes" id="UP000422569">
    <property type="component" value="Plasmid unnamed1"/>
</dbReference>
<keyword evidence="1" id="KW-0812">Transmembrane</keyword>
<dbReference type="RefSeq" id="WP_154420407.1">
    <property type="nucleotide sequence ID" value="NZ_CP044332.1"/>
</dbReference>
<gene>
    <name evidence="2" type="ORF">F7D14_20400</name>
</gene>
<evidence type="ECO:0000313" key="2">
    <source>
        <dbReference type="EMBL" id="QGM99950.1"/>
    </source>
</evidence>
<accession>A0A6B8MH08</accession>
<geneLocation type="plasmid" evidence="2">
    <name>unnamed1</name>
</geneLocation>
<keyword evidence="2" id="KW-0614">Plasmid</keyword>
<keyword evidence="1" id="KW-1133">Transmembrane helix</keyword>
<name>A0A6B8MH08_9HYPH</name>
<evidence type="ECO:0000256" key="1">
    <source>
        <dbReference type="SAM" id="Phobius"/>
    </source>
</evidence>
<dbReference type="KEGG" id="mpar:F7D14_20400"/>
<dbReference type="GeneID" id="42570702"/>
<organism evidence="2 3">
    <name type="scientific">Methylocystis parvus</name>
    <dbReference type="NCBI Taxonomy" id="134"/>
    <lineage>
        <taxon>Bacteria</taxon>
        <taxon>Pseudomonadati</taxon>
        <taxon>Pseudomonadota</taxon>
        <taxon>Alphaproteobacteria</taxon>
        <taxon>Hyphomicrobiales</taxon>
        <taxon>Methylocystaceae</taxon>
        <taxon>Methylocystis</taxon>
    </lineage>
</organism>
<protein>
    <submittedName>
        <fullName evidence="2">Uncharacterized protein</fullName>
    </submittedName>
</protein>
<feature type="transmembrane region" description="Helical" evidence="1">
    <location>
        <begin position="42"/>
        <end position="62"/>
    </location>
</feature>
<proteinExistence type="predicted"/>
<reference evidence="2 3" key="1">
    <citation type="submission" date="2019-09" db="EMBL/GenBank/DDBJ databases">
        <title>Isolation and complete genome sequencing of Methylocystis species.</title>
        <authorList>
            <person name="Rumah B.L."/>
            <person name="Stead C.E."/>
            <person name="Stevens B.C."/>
            <person name="Minton N.P."/>
            <person name="Grosse-Honebrink A."/>
            <person name="Zhang Y."/>
        </authorList>
    </citation>
    <scope>NUCLEOTIDE SEQUENCE [LARGE SCALE GENOMIC DNA]</scope>
    <source>
        <strain evidence="2 3">BRCS2</strain>
        <plasmid evidence="2 3">unnamed1</plasmid>
    </source>
</reference>
<sequence>MSIEPFNENTKASNQLAEDAARREQFVVRVGNSFEAPARGRLAVICTTLIVAMVAAVTVSFLHP</sequence>
<keyword evidence="1" id="KW-0472">Membrane</keyword>
<keyword evidence="3" id="KW-1185">Reference proteome</keyword>